<dbReference type="EMBL" id="ODYU01008604">
    <property type="protein sequence ID" value="SOQ52333.1"/>
    <property type="molecule type" value="Genomic_DNA"/>
</dbReference>
<organism evidence="1">
    <name type="scientific">Spodoptera frugiperda</name>
    <name type="common">Fall armyworm</name>
    <dbReference type="NCBI Taxonomy" id="7108"/>
    <lineage>
        <taxon>Eukaryota</taxon>
        <taxon>Metazoa</taxon>
        <taxon>Ecdysozoa</taxon>
        <taxon>Arthropoda</taxon>
        <taxon>Hexapoda</taxon>
        <taxon>Insecta</taxon>
        <taxon>Pterygota</taxon>
        <taxon>Neoptera</taxon>
        <taxon>Endopterygota</taxon>
        <taxon>Lepidoptera</taxon>
        <taxon>Glossata</taxon>
        <taxon>Ditrysia</taxon>
        <taxon>Noctuoidea</taxon>
        <taxon>Noctuidae</taxon>
        <taxon>Amphipyrinae</taxon>
        <taxon>Spodoptera</taxon>
    </lineage>
</organism>
<protein>
    <submittedName>
        <fullName evidence="1">SFRICE_026795</fullName>
    </submittedName>
</protein>
<name>A0A2H1WGY9_SPOFR</name>
<evidence type="ECO:0000313" key="1">
    <source>
        <dbReference type="EMBL" id="SOQ52333.1"/>
    </source>
</evidence>
<gene>
    <name evidence="1" type="ORF">SFRICE_026795</name>
</gene>
<sequence>MCTSAYPFGDQRRDDMYGEWKWGHSSNDFSRLRIGGRTKSDSYRLNPTMFQLLLFETDPRKSGVPDQASALKGLSVVIFETRVHHRTHGSGSYREASCPCSPSADSQLQCFAEILWLMGGCSLWCPCYIMAGIEAKWTLSFLRTDNHRMTSPALGEPRSSVRISLTTNHPVPTPAFRVRAPVNPLCSKHLRISHQPYWAVCGVVASATARQRVSGWILWPGEVLLGFIRFFENFSVATRSLEMCLVYGNRLTTTWDSQDVRYCGGVWLLPIIFIGTHNLLLLMETDSVKLCFLNKKMRVMVGFPTIDTSHTRVVHLPLTAT</sequence>
<dbReference type="AlphaFoldDB" id="A0A2H1WGY9"/>
<proteinExistence type="predicted"/>
<reference evidence="1" key="1">
    <citation type="submission" date="2016-07" db="EMBL/GenBank/DDBJ databases">
        <authorList>
            <person name="Bretaudeau A."/>
        </authorList>
    </citation>
    <scope>NUCLEOTIDE SEQUENCE</scope>
    <source>
        <strain evidence="1">Rice</strain>
        <tissue evidence="1">Whole body</tissue>
    </source>
</reference>
<accession>A0A2H1WGY9</accession>